<dbReference type="EMBL" id="MU151079">
    <property type="protein sequence ID" value="KAF9451832.1"/>
    <property type="molecule type" value="Genomic_DNA"/>
</dbReference>
<evidence type="ECO:0000256" key="2">
    <source>
        <dbReference type="ARBA" id="ARBA00023002"/>
    </source>
</evidence>
<accession>A0A9P5XI37</accession>
<dbReference type="OrthoDB" id="416253at2759"/>
<dbReference type="Proteomes" id="UP000807342">
    <property type="component" value="Unassembled WGS sequence"/>
</dbReference>
<dbReference type="PIRSF" id="PIRSF000097">
    <property type="entry name" value="AKR"/>
    <property type="match status" value="1"/>
</dbReference>
<dbReference type="FunFam" id="3.20.20.100:FF:000015">
    <property type="entry name" value="Oxidoreductase, aldo/keto reductase family"/>
    <property type="match status" value="1"/>
</dbReference>
<keyword evidence="2" id="KW-0560">Oxidoreductase</keyword>
<dbReference type="AlphaFoldDB" id="A0A9P5XI37"/>
<dbReference type="InterPro" id="IPR023210">
    <property type="entry name" value="NADP_OxRdtase_dom"/>
</dbReference>
<gene>
    <name evidence="7" type="ORF">P691DRAFT_806484</name>
</gene>
<evidence type="ECO:0000256" key="1">
    <source>
        <dbReference type="ARBA" id="ARBA00007905"/>
    </source>
</evidence>
<proteinExistence type="inferred from homology"/>
<dbReference type="PANTHER" id="PTHR43827:SF13">
    <property type="entry name" value="ALDO_KETO REDUCTASE FAMILY PROTEIN"/>
    <property type="match status" value="1"/>
</dbReference>
<dbReference type="PROSITE" id="PS00062">
    <property type="entry name" value="ALDOKETO_REDUCTASE_2"/>
    <property type="match status" value="1"/>
</dbReference>
<reference evidence="7" key="1">
    <citation type="submission" date="2020-11" db="EMBL/GenBank/DDBJ databases">
        <authorList>
            <consortium name="DOE Joint Genome Institute"/>
            <person name="Ahrendt S."/>
            <person name="Riley R."/>
            <person name="Andreopoulos W."/>
            <person name="Labutti K."/>
            <person name="Pangilinan J."/>
            <person name="Ruiz-Duenas F.J."/>
            <person name="Barrasa J.M."/>
            <person name="Sanchez-Garcia M."/>
            <person name="Camarero S."/>
            <person name="Miyauchi S."/>
            <person name="Serrano A."/>
            <person name="Linde D."/>
            <person name="Babiker R."/>
            <person name="Drula E."/>
            <person name="Ayuso-Fernandez I."/>
            <person name="Pacheco R."/>
            <person name="Padilla G."/>
            <person name="Ferreira P."/>
            <person name="Barriuso J."/>
            <person name="Kellner H."/>
            <person name="Castanera R."/>
            <person name="Alfaro M."/>
            <person name="Ramirez L."/>
            <person name="Pisabarro A.G."/>
            <person name="Kuo A."/>
            <person name="Tritt A."/>
            <person name="Lipzen A."/>
            <person name="He G."/>
            <person name="Yan M."/>
            <person name="Ng V."/>
            <person name="Cullen D."/>
            <person name="Martin F."/>
            <person name="Rosso M.-N."/>
            <person name="Henrissat B."/>
            <person name="Hibbett D."/>
            <person name="Martinez A.T."/>
            <person name="Grigoriev I.V."/>
        </authorList>
    </citation>
    <scope>NUCLEOTIDE SEQUENCE</scope>
    <source>
        <strain evidence="7">MF-IS2</strain>
    </source>
</reference>
<dbReference type="PRINTS" id="PR00069">
    <property type="entry name" value="ALDKETRDTASE"/>
</dbReference>
<evidence type="ECO:0000256" key="5">
    <source>
        <dbReference type="PIRSR" id="PIRSR000097-3"/>
    </source>
</evidence>
<evidence type="ECO:0000259" key="6">
    <source>
        <dbReference type="Pfam" id="PF00248"/>
    </source>
</evidence>
<dbReference type="GO" id="GO:0016491">
    <property type="term" value="F:oxidoreductase activity"/>
    <property type="evidence" value="ECO:0007669"/>
    <property type="project" value="UniProtKB-KW"/>
</dbReference>
<comment type="similarity">
    <text evidence="1">Belongs to the aldo/keto reductase family.</text>
</comment>
<dbReference type="SUPFAM" id="SSF51430">
    <property type="entry name" value="NAD(P)-linked oxidoreductase"/>
    <property type="match status" value="1"/>
</dbReference>
<feature type="active site" description="Proton donor" evidence="3">
    <location>
        <position position="54"/>
    </location>
</feature>
<feature type="site" description="Lowers pKa of active site Tyr" evidence="5">
    <location>
        <position position="79"/>
    </location>
</feature>
<feature type="domain" description="NADP-dependent oxidoreductase" evidence="6">
    <location>
        <begin position="26"/>
        <end position="263"/>
    </location>
</feature>
<feature type="binding site" evidence="4">
    <location>
        <position position="112"/>
    </location>
    <ligand>
        <name>substrate</name>
    </ligand>
</feature>
<dbReference type="Gene3D" id="3.20.20.100">
    <property type="entry name" value="NADP-dependent oxidoreductase domain"/>
    <property type="match status" value="1"/>
</dbReference>
<sequence>MAGFAINSTIRLSSGSQIPRLGFGVYQISKDETKASVLEALKVGYRHIDTAQLYKNEQEVGEAVREFGIPREQIYITTKLRSDAKGYDSASEAIDGSLKRLNMDYVDLFLIHDPLAGAAARKATWKALIDAKKAGKIKDIGVSNYNLNHLEEIEAGGLELPAINQIELHPLNQQRPIVEWCDKRGITVEAYCPLIRGQFDIPVLQALVQKYNKDPAQILVRWSLQRGFIPLPRSSKLARIRSNAQVYDFNLSDEDVTQLDKLDKGTEGAISWNPIHAD</sequence>
<dbReference type="PANTHER" id="PTHR43827">
    <property type="entry name" value="2,5-DIKETO-D-GLUCONIC ACID REDUCTASE"/>
    <property type="match status" value="1"/>
</dbReference>
<dbReference type="Pfam" id="PF00248">
    <property type="entry name" value="Aldo_ket_red"/>
    <property type="match status" value="1"/>
</dbReference>
<name>A0A9P5XI37_9AGAR</name>
<evidence type="ECO:0000313" key="8">
    <source>
        <dbReference type="Proteomes" id="UP000807342"/>
    </source>
</evidence>
<dbReference type="PROSITE" id="PS00798">
    <property type="entry name" value="ALDOKETO_REDUCTASE_1"/>
    <property type="match status" value="1"/>
</dbReference>
<comment type="caution">
    <text evidence="7">The sequence shown here is derived from an EMBL/GenBank/DDBJ whole genome shotgun (WGS) entry which is preliminary data.</text>
</comment>
<evidence type="ECO:0000256" key="3">
    <source>
        <dbReference type="PIRSR" id="PIRSR000097-1"/>
    </source>
</evidence>
<keyword evidence="8" id="KW-1185">Reference proteome</keyword>
<dbReference type="InterPro" id="IPR036812">
    <property type="entry name" value="NAD(P)_OxRdtase_dom_sf"/>
</dbReference>
<evidence type="ECO:0000313" key="7">
    <source>
        <dbReference type="EMBL" id="KAF9451832.1"/>
    </source>
</evidence>
<dbReference type="InterPro" id="IPR020471">
    <property type="entry name" value="AKR"/>
</dbReference>
<dbReference type="InterPro" id="IPR018170">
    <property type="entry name" value="Aldo/ket_reductase_CS"/>
</dbReference>
<dbReference type="PROSITE" id="PS00063">
    <property type="entry name" value="ALDOKETO_REDUCTASE_3"/>
    <property type="match status" value="1"/>
</dbReference>
<protein>
    <submittedName>
        <fullName evidence="7">Aldo/keto reductase</fullName>
    </submittedName>
</protein>
<dbReference type="CDD" id="cd19071">
    <property type="entry name" value="AKR_AKR1-5-like"/>
    <property type="match status" value="1"/>
</dbReference>
<organism evidence="7 8">
    <name type="scientific">Macrolepiota fuliginosa MF-IS2</name>
    <dbReference type="NCBI Taxonomy" id="1400762"/>
    <lineage>
        <taxon>Eukaryota</taxon>
        <taxon>Fungi</taxon>
        <taxon>Dikarya</taxon>
        <taxon>Basidiomycota</taxon>
        <taxon>Agaricomycotina</taxon>
        <taxon>Agaricomycetes</taxon>
        <taxon>Agaricomycetidae</taxon>
        <taxon>Agaricales</taxon>
        <taxon>Agaricineae</taxon>
        <taxon>Agaricaceae</taxon>
        <taxon>Macrolepiota</taxon>
    </lineage>
</organism>
<evidence type="ECO:0000256" key="4">
    <source>
        <dbReference type="PIRSR" id="PIRSR000097-2"/>
    </source>
</evidence>